<feature type="domain" description="Zinc finger protein Rlf/292/654 TPR repeats" evidence="2">
    <location>
        <begin position="299"/>
        <end position="455"/>
    </location>
</feature>
<feature type="compositionally biased region" description="Polar residues" evidence="1">
    <location>
        <begin position="954"/>
        <end position="973"/>
    </location>
</feature>
<reference evidence="3 4" key="1">
    <citation type="journal article" date="2011" name="Science">
        <title>The ecoresponsive genome of Daphnia pulex.</title>
        <authorList>
            <person name="Colbourne J.K."/>
            <person name="Pfrender M.E."/>
            <person name="Gilbert D."/>
            <person name="Thomas W.K."/>
            <person name="Tucker A."/>
            <person name="Oakley T.H."/>
            <person name="Tokishita S."/>
            <person name="Aerts A."/>
            <person name="Arnold G.J."/>
            <person name="Basu M.K."/>
            <person name="Bauer D.J."/>
            <person name="Caceres C.E."/>
            <person name="Carmel L."/>
            <person name="Casola C."/>
            <person name="Choi J.H."/>
            <person name="Detter J.C."/>
            <person name="Dong Q."/>
            <person name="Dusheyko S."/>
            <person name="Eads B.D."/>
            <person name="Frohlich T."/>
            <person name="Geiler-Samerotte K.A."/>
            <person name="Gerlach D."/>
            <person name="Hatcher P."/>
            <person name="Jogdeo S."/>
            <person name="Krijgsveld J."/>
            <person name="Kriventseva E.V."/>
            <person name="Kultz D."/>
            <person name="Laforsch C."/>
            <person name="Lindquist E."/>
            <person name="Lopez J."/>
            <person name="Manak J.R."/>
            <person name="Muller J."/>
            <person name="Pangilinan J."/>
            <person name="Patwardhan R.P."/>
            <person name="Pitluck S."/>
            <person name="Pritham E.J."/>
            <person name="Rechtsteiner A."/>
            <person name="Rho M."/>
            <person name="Rogozin I.B."/>
            <person name="Sakarya O."/>
            <person name="Salamov A."/>
            <person name="Schaack S."/>
            <person name="Shapiro H."/>
            <person name="Shiga Y."/>
            <person name="Skalitzky C."/>
            <person name="Smith Z."/>
            <person name="Souvorov A."/>
            <person name="Sung W."/>
            <person name="Tang Z."/>
            <person name="Tsuchiya D."/>
            <person name="Tu H."/>
            <person name="Vos H."/>
            <person name="Wang M."/>
            <person name="Wolf Y.I."/>
            <person name="Yamagata H."/>
            <person name="Yamada T."/>
            <person name="Ye Y."/>
            <person name="Shaw J.R."/>
            <person name="Andrews J."/>
            <person name="Crease T.J."/>
            <person name="Tang H."/>
            <person name="Lucas S.M."/>
            <person name="Robertson H.M."/>
            <person name="Bork P."/>
            <person name="Koonin E.V."/>
            <person name="Zdobnov E.M."/>
            <person name="Grigoriev I.V."/>
            <person name="Lynch M."/>
            <person name="Boore J.L."/>
        </authorList>
    </citation>
    <scope>NUCLEOTIDE SEQUENCE [LARGE SCALE GENOMIC DNA]</scope>
</reference>
<proteinExistence type="predicted"/>
<dbReference type="KEGG" id="dpx:DAPPUDRAFT_234543"/>
<dbReference type="AlphaFoldDB" id="E9FWV4"/>
<dbReference type="OrthoDB" id="6427254at2759"/>
<accession>E9FWV4</accession>
<feature type="region of interest" description="Disordered" evidence="1">
    <location>
        <begin position="954"/>
        <end position="1014"/>
    </location>
</feature>
<feature type="region of interest" description="Disordered" evidence="1">
    <location>
        <begin position="585"/>
        <end position="682"/>
    </location>
</feature>
<evidence type="ECO:0000313" key="3">
    <source>
        <dbReference type="EMBL" id="EFX87962.1"/>
    </source>
</evidence>
<protein>
    <recommendedName>
        <fullName evidence="2">Zinc finger protein Rlf/292/654 TPR repeats domain-containing protein</fullName>
    </recommendedName>
</protein>
<dbReference type="HOGENOM" id="CLU_297216_0_0_1"/>
<organism evidence="3 4">
    <name type="scientific">Daphnia pulex</name>
    <name type="common">Water flea</name>
    <dbReference type="NCBI Taxonomy" id="6669"/>
    <lineage>
        <taxon>Eukaryota</taxon>
        <taxon>Metazoa</taxon>
        <taxon>Ecdysozoa</taxon>
        <taxon>Arthropoda</taxon>
        <taxon>Crustacea</taxon>
        <taxon>Branchiopoda</taxon>
        <taxon>Diplostraca</taxon>
        <taxon>Cladocera</taxon>
        <taxon>Anomopoda</taxon>
        <taxon>Daphniidae</taxon>
        <taxon>Daphnia</taxon>
    </lineage>
</organism>
<keyword evidence="4" id="KW-1185">Reference proteome</keyword>
<dbReference type="Pfam" id="PF25580">
    <property type="entry name" value="TPR_Rlf"/>
    <property type="match status" value="1"/>
</dbReference>
<name>E9FWV4_DAPPU</name>
<dbReference type="Proteomes" id="UP000000305">
    <property type="component" value="Unassembled WGS sequence"/>
</dbReference>
<dbReference type="InterPro" id="IPR057986">
    <property type="entry name" value="TPR_Rlf/292/654"/>
</dbReference>
<gene>
    <name evidence="3" type="ORF">DAPPUDRAFT_234543</name>
</gene>
<evidence type="ECO:0000313" key="4">
    <source>
        <dbReference type="Proteomes" id="UP000000305"/>
    </source>
</evidence>
<dbReference type="InParanoid" id="E9FWV4"/>
<feature type="compositionally biased region" description="Low complexity" evidence="1">
    <location>
        <begin position="996"/>
        <end position="1014"/>
    </location>
</feature>
<dbReference type="EMBL" id="GL732526">
    <property type="protein sequence ID" value="EFX87962.1"/>
    <property type="molecule type" value="Genomic_DNA"/>
</dbReference>
<feature type="compositionally biased region" description="Basic and acidic residues" evidence="1">
    <location>
        <begin position="622"/>
        <end position="632"/>
    </location>
</feature>
<sequence length="1014" mass="113801">MSSVINENESHYSEPFKMIEVLNASISQEESDSKSDFYQVLKACLDSPNSTYKDKVYALSKAWETFSACSIQYSEVIPFLYNDTIMIVLQFEWGKLRKSCKSHLNTSLQNAASNLVSSNTHAYHLCLRSLRIVKNPWNYPIVTKITNGTPISESEGCDFFLTEMPILMNARLDRICWDDKCKDLALKLVAFYRKCFQDSKNILEPHCSLVCRQMWLDLHVALLYICDEKVDEIVNMLEKHFSEGLDIVKRLVGRTSQSHAPSKRSSGINRIWREHGMETAEFTSQWLLSTAFIRCPPPKCLASLVIQHVNLQKKLGKSSLDIIKSLHALLDKDQLKKLMTSAHMYVFCATLFDKFGDDFKSFCIEFYVKAVIVDLNYLEKQKWDPKTGGVKSDEIGLAAVFSKLAELVSADIRICKEMALAAFSLHPTQERFDKLVELAADDQAVKGKSPSPISNDPCPFITKDVKVPTGIDEIELESTSTQEEENKSPYTDLAAATLGLSQGIIQELGVIVDGVRWEVLTWNIGWKQLEPLCRRYMNDKEAMRSVTNELNFLKIDYSQFKDMPRPARDVYWGIEKGYENCLEPAVAVPKRKSPSLKTDPRRSKSKKSSSRKKGSRNSPSDVRSKRSEEMKRKTWMRRTTLALKSSSESEKSLDLNNSKTNSEVVPDGVKRSARIQASKRTSTEVTRDSAALVKRLREIRLDFGMTSKWQYLSPNSPTTKTQQSRKVSSYRLVANHFAPMLSTLNMQPKVVLTRISINSTTHFIQEPSSRSKMSSEASGYCHPWIPIENIKKEYLGIEKTKRKSVTSVTSFDEPQASPIPVVQLHNRRRSVKLRNGNENSNVCEKETLVEDNKLSSLFTTDGLQKRVESDAGPSVNHLNCLGKNLSSTPLPRIRHVAHQSESGVLKPDLTFATSSSSGMGKRIRIHESVACADSVLSVIEPSSHVPNVDDIQERSTAQSQLNAEPNGSTITSLRSKRVRGVPKSSNPGGGDGMAASNISVSSISSLSSDTNSPY</sequence>
<evidence type="ECO:0000256" key="1">
    <source>
        <dbReference type="SAM" id="MobiDB-lite"/>
    </source>
</evidence>
<feature type="compositionally biased region" description="Basic residues" evidence="1">
    <location>
        <begin position="603"/>
        <end position="615"/>
    </location>
</feature>
<dbReference type="eggNOG" id="ENOG502QT0I">
    <property type="taxonomic scope" value="Eukaryota"/>
</dbReference>
<evidence type="ECO:0000259" key="2">
    <source>
        <dbReference type="Pfam" id="PF25580"/>
    </source>
</evidence>
<feature type="compositionally biased region" description="Polar residues" evidence="1">
    <location>
        <begin position="654"/>
        <end position="663"/>
    </location>
</feature>